<feature type="compositionally biased region" description="Pro residues" evidence="2">
    <location>
        <begin position="517"/>
        <end position="526"/>
    </location>
</feature>
<name>A0A4Q4TDB2_9PEZI</name>
<dbReference type="InterPro" id="IPR001461">
    <property type="entry name" value="Aspartic_peptidase_A1"/>
</dbReference>
<feature type="compositionally biased region" description="Polar residues" evidence="2">
    <location>
        <begin position="590"/>
        <end position="601"/>
    </location>
</feature>
<dbReference type="STRING" id="155417.A0A4Q4TDB2"/>
<evidence type="ECO:0000256" key="1">
    <source>
        <dbReference type="ARBA" id="ARBA00007447"/>
    </source>
</evidence>
<evidence type="ECO:0000256" key="2">
    <source>
        <dbReference type="SAM" id="MobiDB-lite"/>
    </source>
</evidence>
<evidence type="ECO:0000313" key="6">
    <source>
        <dbReference type="Proteomes" id="UP000293360"/>
    </source>
</evidence>
<feature type="region of interest" description="Disordered" evidence="2">
    <location>
        <begin position="500"/>
        <end position="601"/>
    </location>
</feature>
<feature type="transmembrane region" description="Helical" evidence="3">
    <location>
        <begin position="464"/>
        <end position="487"/>
    </location>
</feature>
<feature type="compositionally biased region" description="Low complexity" evidence="2">
    <location>
        <begin position="559"/>
        <end position="568"/>
    </location>
</feature>
<feature type="compositionally biased region" description="Low complexity" evidence="2">
    <location>
        <begin position="531"/>
        <end position="540"/>
    </location>
</feature>
<dbReference type="GO" id="GO:0004190">
    <property type="term" value="F:aspartic-type endopeptidase activity"/>
    <property type="evidence" value="ECO:0007669"/>
    <property type="project" value="InterPro"/>
</dbReference>
<dbReference type="AlphaFoldDB" id="A0A4Q4TDB2"/>
<dbReference type="InterPro" id="IPR033121">
    <property type="entry name" value="PEPTIDASE_A1"/>
</dbReference>
<feature type="compositionally biased region" description="Pro residues" evidence="2">
    <location>
        <begin position="541"/>
        <end position="554"/>
    </location>
</feature>
<dbReference type="OrthoDB" id="771136at2759"/>
<protein>
    <recommendedName>
        <fullName evidence="4">Peptidase A1 domain-containing protein</fullName>
    </recommendedName>
</protein>
<dbReference type="PRINTS" id="PR00792">
    <property type="entry name" value="PEPSIN"/>
</dbReference>
<feature type="compositionally biased region" description="Pro residues" evidence="2">
    <location>
        <begin position="569"/>
        <end position="582"/>
    </location>
</feature>
<evidence type="ECO:0000259" key="4">
    <source>
        <dbReference type="PROSITE" id="PS51767"/>
    </source>
</evidence>
<comment type="similarity">
    <text evidence="1">Belongs to the peptidase A1 family.</text>
</comment>
<sequence>MKSSGPFLAATLAATASAQVRLPFSRQHGAAAATADGSARRRTPPAVELYAAELTYVVNASVGTPPQNLSLALTLSDDESWVLDANDWHYQEYGAFWPGNSSTFVRPGRGSFTLQYMDGQFAYGDRIRETLWVGGAAVPNLTMGLAHETNARRGVLALGFNRSSSGVPNFPDRMLAEGLANSTAYSLWLDDSSAESGNVLFGAVDRAAFEPPLVRFPVGMATFPDGVYSSRQNFNVNLASVNFSRAAGGAMRPLVRNRTAVEEVVVAIDPNFAVTNLPHFLAQPIWDLAGVTYDEDLRLATIPCSAASNSTARLALQLYGTNGPVIDVPVGDLVLDGDGVVTSTWDWDTEAATRWCTFGVQNTSHIGSSLLEERSAWGLGAPMLKRTYAVFDLANREMALARAKFGPGRDDVVPFPSYGADIPESTEACNEKYDYCPDGSDGSGSTGRYRSGTLYDGGLSGTPLLGVVVGCIVGGSVVALGIVWGILACARRRQQSADTAVDDEKAQAVTEAEQPLALPPRPPAPADPEKAAAAQVVAETEPPPAIPPQLPAPADPEKAAAAQVVAETDPPPAIPPQPPAPADPGKVAATQVNEEQVAPSS</sequence>
<feature type="domain" description="Peptidase A1" evidence="4">
    <location>
        <begin position="56"/>
        <end position="401"/>
    </location>
</feature>
<gene>
    <name evidence="5" type="ORF">DL764_004786</name>
</gene>
<dbReference type="PANTHER" id="PTHR47966">
    <property type="entry name" value="BETA-SITE APP-CLEAVING ENZYME, ISOFORM A-RELATED"/>
    <property type="match status" value="1"/>
</dbReference>
<keyword evidence="6" id="KW-1185">Reference proteome</keyword>
<dbReference type="PROSITE" id="PS51767">
    <property type="entry name" value="PEPTIDASE_A1"/>
    <property type="match status" value="1"/>
</dbReference>
<accession>A0A4Q4TDB2</accession>
<organism evidence="5 6">
    <name type="scientific">Monosporascus ibericus</name>
    <dbReference type="NCBI Taxonomy" id="155417"/>
    <lineage>
        <taxon>Eukaryota</taxon>
        <taxon>Fungi</taxon>
        <taxon>Dikarya</taxon>
        <taxon>Ascomycota</taxon>
        <taxon>Pezizomycotina</taxon>
        <taxon>Sordariomycetes</taxon>
        <taxon>Xylariomycetidae</taxon>
        <taxon>Xylariales</taxon>
        <taxon>Xylariales incertae sedis</taxon>
        <taxon>Monosporascus</taxon>
    </lineage>
</organism>
<dbReference type="SUPFAM" id="SSF50630">
    <property type="entry name" value="Acid proteases"/>
    <property type="match status" value="1"/>
</dbReference>
<proteinExistence type="inferred from homology"/>
<evidence type="ECO:0000313" key="5">
    <source>
        <dbReference type="EMBL" id="RYP03952.1"/>
    </source>
</evidence>
<keyword evidence="3" id="KW-1133">Transmembrane helix</keyword>
<dbReference type="GO" id="GO:0006508">
    <property type="term" value="P:proteolysis"/>
    <property type="evidence" value="ECO:0007669"/>
    <property type="project" value="InterPro"/>
</dbReference>
<dbReference type="EMBL" id="QJNU01000235">
    <property type="protein sequence ID" value="RYP03952.1"/>
    <property type="molecule type" value="Genomic_DNA"/>
</dbReference>
<dbReference type="PANTHER" id="PTHR47966:SF73">
    <property type="entry name" value="PEPTIDASE A1 DOMAIN-CONTAINING PROTEIN"/>
    <property type="match status" value="1"/>
</dbReference>
<keyword evidence="3" id="KW-0472">Membrane</keyword>
<dbReference type="InterPro" id="IPR021109">
    <property type="entry name" value="Peptidase_aspartic_dom_sf"/>
</dbReference>
<keyword evidence="3" id="KW-0812">Transmembrane</keyword>
<comment type="caution">
    <text evidence="5">The sequence shown here is derived from an EMBL/GenBank/DDBJ whole genome shotgun (WGS) entry which is preliminary data.</text>
</comment>
<reference evidence="5 6" key="1">
    <citation type="submission" date="2018-06" db="EMBL/GenBank/DDBJ databases">
        <title>Complete Genomes of Monosporascus.</title>
        <authorList>
            <person name="Robinson A.J."/>
            <person name="Natvig D.O."/>
        </authorList>
    </citation>
    <scope>NUCLEOTIDE SEQUENCE [LARGE SCALE GENOMIC DNA]</scope>
    <source>
        <strain evidence="5 6">CBS 110550</strain>
    </source>
</reference>
<dbReference type="Pfam" id="PF00026">
    <property type="entry name" value="Asp"/>
    <property type="match status" value="1"/>
</dbReference>
<evidence type="ECO:0000256" key="3">
    <source>
        <dbReference type="SAM" id="Phobius"/>
    </source>
</evidence>
<dbReference type="Proteomes" id="UP000293360">
    <property type="component" value="Unassembled WGS sequence"/>
</dbReference>
<dbReference type="Gene3D" id="2.40.70.10">
    <property type="entry name" value="Acid Proteases"/>
    <property type="match status" value="2"/>
</dbReference>